<comment type="catalytic activity">
    <reaction evidence="1 5">
        <text>L-glutamyl-[protein] + S-adenosyl-L-methionine = [protein]-L-glutamate 5-O-methyl ester + S-adenosyl-L-homocysteine</text>
        <dbReference type="Rhea" id="RHEA:24452"/>
        <dbReference type="Rhea" id="RHEA-COMP:10208"/>
        <dbReference type="Rhea" id="RHEA-COMP:10311"/>
        <dbReference type="ChEBI" id="CHEBI:29973"/>
        <dbReference type="ChEBI" id="CHEBI:57856"/>
        <dbReference type="ChEBI" id="CHEBI:59789"/>
        <dbReference type="ChEBI" id="CHEBI:82795"/>
        <dbReference type="EC" id="2.1.1.80"/>
    </reaction>
</comment>
<dbReference type="InterPro" id="IPR022642">
    <property type="entry name" value="CheR_C"/>
</dbReference>
<feature type="binding site" evidence="6">
    <location>
        <position position="77"/>
    </location>
    <ligand>
        <name>S-adenosyl-L-methionine</name>
        <dbReference type="ChEBI" id="CHEBI:59789"/>
    </ligand>
</feature>
<gene>
    <name evidence="8" type="ORF">Tel_05425</name>
</gene>
<feature type="binding site" evidence="6">
    <location>
        <begin position="197"/>
        <end position="198"/>
    </location>
    <ligand>
        <name>S-adenosyl-L-methionine</name>
        <dbReference type="ChEBI" id="CHEBI:59789"/>
    </ligand>
</feature>
<dbReference type="SMART" id="SM00138">
    <property type="entry name" value="MeTrc"/>
    <property type="match status" value="1"/>
</dbReference>
<dbReference type="PROSITE" id="PS50123">
    <property type="entry name" value="CHER"/>
    <property type="match status" value="1"/>
</dbReference>
<dbReference type="Gene3D" id="1.10.155.10">
    <property type="entry name" value="Chemotaxis receptor methyltransferase CheR, N-terminal domain"/>
    <property type="match status" value="1"/>
</dbReference>
<dbReference type="GO" id="GO:0008983">
    <property type="term" value="F:protein-glutamate O-methyltransferase activity"/>
    <property type="evidence" value="ECO:0007669"/>
    <property type="project" value="UniProtKB-EC"/>
</dbReference>
<protein>
    <recommendedName>
        <fullName evidence="5">Chemotaxis protein methyltransferase</fullName>
        <ecNumber evidence="5">2.1.1.80</ecNumber>
    </recommendedName>
</protein>
<dbReference type="KEGG" id="tee:Tel_05425"/>
<comment type="function">
    <text evidence="5">Methylation of the membrane-bound methyl-accepting chemotaxis proteins (MCP) to form gamma-glutamyl methyl ester residues in MCP.</text>
</comment>
<dbReference type="EC" id="2.1.1.80" evidence="5"/>
<evidence type="ECO:0000256" key="6">
    <source>
        <dbReference type="PIRSR" id="PIRSR000410-1"/>
    </source>
</evidence>
<evidence type="ECO:0000256" key="5">
    <source>
        <dbReference type="PIRNR" id="PIRNR000410"/>
    </source>
</evidence>
<proteinExistence type="predicted"/>
<dbReference type="Proteomes" id="UP000055136">
    <property type="component" value="Chromosome"/>
</dbReference>
<evidence type="ECO:0000256" key="3">
    <source>
        <dbReference type="ARBA" id="ARBA00022679"/>
    </source>
</evidence>
<evidence type="ECO:0000313" key="8">
    <source>
        <dbReference type="EMBL" id="ALP54748.1"/>
    </source>
</evidence>
<evidence type="ECO:0000256" key="4">
    <source>
        <dbReference type="ARBA" id="ARBA00022691"/>
    </source>
</evidence>
<dbReference type="CDD" id="cd02440">
    <property type="entry name" value="AdoMet_MTases"/>
    <property type="match status" value="1"/>
</dbReference>
<dbReference type="STRING" id="1748243.Tel_05425"/>
<dbReference type="Pfam" id="PF01739">
    <property type="entry name" value="CheR"/>
    <property type="match status" value="1"/>
</dbReference>
<dbReference type="SUPFAM" id="SSF47757">
    <property type="entry name" value="Chemotaxis receptor methyltransferase CheR, N-terminal domain"/>
    <property type="match status" value="1"/>
</dbReference>
<keyword evidence="2 5" id="KW-0489">Methyltransferase</keyword>
<dbReference type="InterPro" id="IPR022641">
    <property type="entry name" value="CheR_N"/>
</dbReference>
<feature type="domain" description="CheR-type methyltransferase" evidence="7">
    <location>
        <begin position="1"/>
        <end position="273"/>
    </location>
</feature>
<feature type="binding site" evidence="6">
    <location>
        <begin position="214"/>
        <end position="215"/>
    </location>
    <ligand>
        <name>S-adenosyl-L-methionine</name>
        <dbReference type="ChEBI" id="CHEBI:59789"/>
    </ligand>
</feature>
<keyword evidence="3 5" id="KW-0808">Transferase</keyword>
<reference evidence="8" key="1">
    <citation type="submission" date="2015-10" db="EMBL/GenBank/DDBJ databases">
        <title>Description of Candidatus Tenderia electrophaga gen. nov, sp. nov., an Uncultivated Electroautotroph from a Biocathode Enrichment.</title>
        <authorList>
            <person name="Eddie B.J."/>
            <person name="Malanoski A.P."/>
            <person name="Wang Z."/>
            <person name="Hall R.J."/>
            <person name="Oh S.D."/>
            <person name="Heiner C."/>
            <person name="Lin B."/>
            <person name="Strycharz-Glaven S.M."/>
        </authorList>
    </citation>
    <scope>NUCLEOTIDE SEQUENCE [LARGE SCALE GENOMIC DNA]</scope>
    <source>
        <strain evidence="8">NRL1</strain>
    </source>
</reference>
<dbReference type="InterPro" id="IPR036804">
    <property type="entry name" value="CheR_N_sf"/>
</dbReference>
<evidence type="ECO:0000259" key="7">
    <source>
        <dbReference type="PROSITE" id="PS50123"/>
    </source>
</evidence>
<dbReference type="AlphaFoldDB" id="A0A0S2THV6"/>
<dbReference type="Gene3D" id="3.40.50.150">
    <property type="entry name" value="Vaccinia Virus protein VP39"/>
    <property type="match status" value="1"/>
</dbReference>
<dbReference type="InterPro" id="IPR050903">
    <property type="entry name" value="Bact_Chemotaxis_MeTrfase"/>
</dbReference>
<dbReference type="PIRSF" id="PIRSF000410">
    <property type="entry name" value="CheR"/>
    <property type="match status" value="1"/>
</dbReference>
<feature type="binding site" evidence="6">
    <location>
        <position position="71"/>
    </location>
    <ligand>
        <name>S-adenosyl-L-methionine</name>
        <dbReference type="ChEBI" id="CHEBI:59789"/>
    </ligand>
</feature>
<dbReference type="EMBL" id="CP013099">
    <property type="protein sequence ID" value="ALP54748.1"/>
    <property type="molecule type" value="Genomic_DNA"/>
</dbReference>
<dbReference type="PANTHER" id="PTHR24422:SF21">
    <property type="entry name" value="CHEMOTAXIS PROTEIN METHYLTRANSFERASE 1"/>
    <property type="match status" value="1"/>
</dbReference>
<feature type="binding site" evidence="6">
    <location>
        <position position="142"/>
    </location>
    <ligand>
        <name>S-adenosyl-L-methionine</name>
        <dbReference type="ChEBI" id="CHEBI:59789"/>
    </ligand>
</feature>
<evidence type="ECO:0000256" key="2">
    <source>
        <dbReference type="ARBA" id="ARBA00022603"/>
    </source>
</evidence>
<dbReference type="InterPro" id="IPR000780">
    <property type="entry name" value="CheR_MeTrfase"/>
</dbReference>
<name>A0A0S2THV6_9GAMM</name>
<evidence type="ECO:0000313" key="9">
    <source>
        <dbReference type="Proteomes" id="UP000055136"/>
    </source>
</evidence>
<dbReference type="GO" id="GO:0032259">
    <property type="term" value="P:methylation"/>
    <property type="evidence" value="ECO:0007669"/>
    <property type="project" value="UniProtKB-KW"/>
</dbReference>
<feature type="binding site" evidence="6">
    <location>
        <position position="113"/>
    </location>
    <ligand>
        <name>S-adenosyl-L-methionine</name>
        <dbReference type="ChEBI" id="CHEBI:59789"/>
    </ligand>
</feature>
<evidence type="ECO:0000256" key="1">
    <source>
        <dbReference type="ARBA" id="ARBA00001541"/>
    </source>
</evidence>
<dbReference type="PANTHER" id="PTHR24422">
    <property type="entry name" value="CHEMOTAXIS PROTEIN METHYLTRANSFERASE"/>
    <property type="match status" value="1"/>
</dbReference>
<dbReference type="SUPFAM" id="SSF53335">
    <property type="entry name" value="S-adenosyl-L-methionine-dependent methyltransferases"/>
    <property type="match status" value="1"/>
</dbReference>
<dbReference type="PRINTS" id="PR00996">
    <property type="entry name" value="CHERMTFRASE"/>
</dbReference>
<dbReference type="Pfam" id="PF03705">
    <property type="entry name" value="CheR_N"/>
    <property type="match status" value="1"/>
</dbReference>
<keyword evidence="9" id="KW-1185">Reference proteome</keyword>
<feature type="binding site" evidence="6">
    <location>
        <position position="73"/>
    </location>
    <ligand>
        <name>S-adenosyl-L-methionine</name>
        <dbReference type="ChEBI" id="CHEBI:59789"/>
    </ligand>
</feature>
<dbReference type="InterPro" id="IPR029063">
    <property type="entry name" value="SAM-dependent_MTases_sf"/>
</dbReference>
<keyword evidence="4 5" id="KW-0949">S-adenosyl-L-methionine</keyword>
<organism evidence="8 9">
    <name type="scientific">Candidatus Tenderia electrophaga</name>
    <dbReference type="NCBI Taxonomy" id="1748243"/>
    <lineage>
        <taxon>Bacteria</taxon>
        <taxon>Pseudomonadati</taxon>
        <taxon>Pseudomonadota</taxon>
        <taxon>Gammaproteobacteria</taxon>
        <taxon>Candidatus Tenderiales</taxon>
        <taxon>Candidatus Tenderiaceae</taxon>
        <taxon>Candidatus Tenderia</taxon>
    </lineage>
</organism>
<accession>A0A0S2THV6</accession>
<dbReference type="InterPro" id="IPR026024">
    <property type="entry name" value="Chemotaxis_MeTrfase_CheR"/>
</dbReference>
<sequence>MSARDYDTFRRFLEEACGIVLGENKQYLVASRLNRLLRELEIESVGELVQALNRQPRSGLRERIIDAMTTNETFWFRDNHPYALLKDLILPDLAKQRPAQIRIWSAACSSGQEPYSISMVVQEYLQSRPGSLANNFQIIGTDISPSMLESAKTGKYDALALSRGLSPERKQRFFQAQGDLWQVKDEIRNRVRFAELNLMNNYASLGKFNIVFCRNVLIYFSSQLKRDILRRIAQTMVPGGYLFLGSTETIASYSDAFDTVRHEGGIVYRLKANTGTPSVPGFPSATR</sequence>